<keyword evidence="1" id="KW-0732">Signal</keyword>
<dbReference type="VEuPathDB" id="FungiDB:Z520_04356"/>
<dbReference type="STRING" id="1442371.A0A0D2HCU8"/>
<dbReference type="GO" id="GO:0016042">
    <property type="term" value="P:lipid catabolic process"/>
    <property type="evidence" value="ECO:0007669"/>
    <property type="project" value="InterPro"/>
</dbReference>
<evidence type="ECO:0008006" key="4">
    <source>
        <dbReference type="Google" id="ProtNLM"/>
    </source>
</evidence>
<dbReference type="InterPro" id="IPR036444">
    <property type="entry name" value="PLipase_A2_dom_sf"/>
</dbReference>
<dbReference type="AlphaFoldDB" id="A0A0D2HCU8"/>
<dbReference type="GO" id="GO:0050482">
    <property type="term" value="P:arachidonate secretion"/>
    <property type="evidence" value="ECO:0007669"/>
    <property type="project" value="InterPro"/>
</dbReference>
<feature type="chain" id="PRO_5002259437" description="Phospholipase A2 domain-containing protein" evidence="1">
    <location>
        <begin position="24"/>
        <end position="374"/>
    </location>
</feature>
<dbReference type="GO" id="GO:0006644">
    <property type="term" value="P:phospholipid metabolic process"/>
    <property type="evidence" value="ECO:0007669"/>
    <property type="project" value="InterPro"/>
</dbReference>
<evidence type="ECO:0000313" key="2">
    <source>
        <dbReference type="EMBL" id="KIX99720.1"/>
    </source>
</evidence>
<organism evidence="2 3">
    <name type="scientific">Fonsecaea multimorphosa CBS 102226</name>
    <dbReference type="NCBI Taxonomy" id="1442371"/>
    <lineage>
        <taxon>Eukaryota</taxon>
        <taxon>Fungi</taxon>
        <taxon>Dikarya</taxon>
        <taxon>Ascomycota</taxon>
        <taxon>Pezizomycotina</taxon>
        <taxon>Eurotiomycetes</taxon>
        <taxon>Chaetothyriomycetidae</taxon>
        <taxon>Chaetothyriales</taxon>
        <taxon>Herpotrichiellaceae</taxon>
        <taxon>Fonsecaea</taxon>
    </lineage>
</organism>
<proteinExistence type="predicted"/>
<dbReference type="PANTHER" id="PTHR12824">
    <property type="entry name" value="GROUP XII SECRETORY PHOSPHOLIPASE A2 FAMILY MEMBER"/>
    <property type="match status" value="1"/>
</dbReference>
<dbReference type="SUPFAM" id="SSF48619">
    <property type="entry name" value="Phospholipase A2, PLA2"/>
    <property type="match status" value="1"/>
</dbReference>
<dbReference type="EMBL" id="KN848068">
    <property type="protein sequence ID" value="KIX99720.1"/>
    <property type="molecule type" value="Genomic_DNA"/>
</dbReference>
<dbReference type="InterPro" id="IPR010711">
    <property type="entry name" value="PLA2G12"/>
</dbReference>
<evidence type="ECO:0000256" key="1">
    <source>
        <dbReference type="SAM" id="SignalP"/>
    </source>
</evidence>
<dbReference type="GO" id="GO:0004623">
    <property type="term" value="F:phospholipase A2 activity"/>
    <property type="evidence" value="ECO:0007669"/>
    <property type="project" value="InterPro"/>
</dbReference>
<gene>
    <name evidence="2" type="ORF">Z520_04356</name>
</gene>
<name>A0A0D2HCU8_9EURO</name>
<dbReference type="PANTHER" id="PTHR12824:SF8">
    <property type="entry name" value="GXIVSPLA2, ISOFORM A"/>
    <property type="match status" value="1"/>
</dbReference>
<keyword evidence="3" id="KW-1185">Reference proteome</keyword>
<sequence length="374" mass="40261">MRPSFSVLVSALLAALSLQVAMAVPLEVAAGPVVSLVQAQGRLTTVTAAVTSSLWVSIPTRASRVASALRATVGSFPTTPSGTGAGTRRDERPRVSLIVREMHVGVGVSATPTPTPAPESVLLEDEDVKFHPRLGLPGLGYPTMVRSTSTSTSTVILEERSPAPVPSSWCSGCGVGPVILKEDAATNLGEVMVTTATDDGMDLVDHRHLLPSHSALNHTLAIRDADDVDDPILRYPNGQPDKDIRRCPHGQHAKNKEGISLDNFTPNGCGIGFFASILPGSGKFGECCNAHDRCFADCPTDQLHTCNDEFLDCMSKVCETTEGGFLGWLHQVWCWIERDLYDESVRGHTARDHFMDVTRERCYCVEDGTDRPVD</sequence>
<dbReference type="OrthoDB" id="10499074at2759"/>
<dbReference type="GO" id="GO:0005509">
    <property type="term" value="F:calcium ion binding"/>
    <property type="evidence" value="ECO:0007669"/>
    <property type="project" value="InterPro"/>
</dbReference>
<evidence type="ECO:0000313" key="3">
    <source>
        <dbReference type="Proteomes" id="UP000053411"/>
    </source>
</evidence>
<dbReference type="Gene3D" id="1.20.90.10">
    <property type="entry name" value="Phospholipase A2 domain"/>
    <property type="match status" value="1"/>
</dbReference>
<dbReference type="Proteomes" id="UP000053411">
    <property type="component" value="Unassembled WGS sequence"/>
</dbReference>
<accession>A0A0D2HCU8</accession>
<dbReference type="RefSeq" id="XP_016633843.1">
    <property type="nucleotide sequence ID" value="XM_016774863.1"/>
</dbReference>
<dbReference type="GeneID" id="27710102"/>
<dbReference type="Pfam" id="PF06951">
    <property type="entry name" value="PLA2G12"/>
    <property type="match status" value="1"/>
</dbReference>
<protein>
    <recommendedName>
        <fullName evidence="4">Phospholipase A2 domain-containing protein</fullName>
    </recommendedName>
</protein>
<feature type="signal peptide" evidence="1">
    <location>
        <begin position="1"/>
        <end position="23"/>
    </location>
</feature>
<dbReference type="GO" id="GO:0005576">
    <property type="term" value="C:extracellular region"/>
    <property type="evidence" value="ECO:0007669"/>
    <property type="project" value="InterPro"/>
</dbReference>
<reference evidence="2 3" key="1">
    <citation type="submission" date="2015-01" db="EMBL/GenBank/DDBJ databases">
        <title>The Genome Sequence of Fonsecaea multimorphosa CBS 102226.</title>
        <authorList>
            <consortium name="The Broad Institute Genomics Platform"/>
            <person name="Cuomo C."/>
            <person name="de Hoog S."/>
            <person name="Gorbushina A."/>
            <person name="Stielow B."/>
            <person name="Teixiera M."/>
            <person name="Abouelleil A."/>
            <person name="Chapman S.B."/>
            <person name="Priest M."/>
            <person name="Young S.K."/>
            <person name="Wortman J."/>
            <person name="Nusbaum C."/>
            <person name="Birren B."/>
        </authorList>
    </citation>
    <scope>NUCLEOTIDE SEQUENCE [LARGE SCALE GENOMIC DNA]</scope>
    <source>
        <strain evidence="2 3">CBS 102226</strain>
    </source>
</reference>